<protein>
    <submittedName>
        <fullName evidence="1">Uncharacterized protein</fullName>
    </submittedName>
</protein>
<comment type="caution">
    <text evidence="1">The sequence shown here is derived from an EMBL/GenBank/DDBJ whole genome shotgun (WGS) entry which is preliminary data.</text>
</comment>
<reference evidence="1" key="1">
    <citation type="submission" date="2020-04" db="EMBL/GenBank/DDBJ databases">
        <title>Global-level population genomics supports evidence of horizontal gene transfer on evolution of Rhizobia in Lentils.</title>
        <authorList>
            <person name="Gai Y."/>
            <person name="Cook D."/>
            <person name="Riely B."/>
        </authorList>
    </citation>
    <scope>NUCLEOTIDE SEQUENCE</scope>
    <source>
        <strain evidence="1">Derici101B</strain>
    </source>
</reference>
<name>A0AAJ1ED34_RHILE</name>
<accession>A0AAJ1ED34</accession>
<gene>
    <name evidence="1" type="ORF">HFO42_07700</name>
</gene>
<dbReference type="EMBL" id="JAAXEP010000003">
    <property type="protein sequence ID" value="MBY5627997.1"/>
    <property type="molecule type" value="Genomic_DNA"/>
</dbReference>
<dbReference type="Proteomes" id="UP000825699">
    <property type="component" value="Unassembled WGS sequence"/>
</dbReference>
<sequence>MNRTEYTTTLPLPIVASLAHATPQEYSLYAKFARPCHRIGGWETTSRGYKAMKEECAKRGLRACSFPHFREVVRRFRKNDRRPNRCSPPYGFEAMSVSRGPTTNFLDLAAGWRWVGMSGQ</sequence>
<evidence type="ECO:0000313" key="1">
    <source>
        <dbReference type="EMBL" id="MBY5627997.1"/>
    </source>
</evidence>
<dbReference type="RefSeq" id="WP_222263440.1">
    <property type="nucleotide sequence ID" value="NZ_JAAXEB010000027.1"/>
</dbReference>
<evidence type="ECO:0000313" key="2">
    <source>
        <dbReference type="Proteomes" id="UP000825699"/>
    </source>
</evidence>
<organism evidence="1 2">
    <name type="scientific">Rhizobium leguminosarum</name>
    <dbReference type="NCBI Taxonomy" id="384"/>
    <lineage>
        <taxon>Bacteria</taxon>
        <taxon>Pseudomonadati</taxon>
        <taxon>Pseudomonadota</taxon>
        <taxon>Alphaproteobacteria</taxon>
        <taxon>Hyphomicrobiales</taxon>
        <taxon>Rhizobiaceae</taxon>
        <taxon>Rhizobium/Agrobacterium group</taxon>
        <taxon>Rhizobium</taxon>
    </lineage>
</organism>
<proteinExistence type="predicted"/>
<dbReference type="AlphaFoldDB" id="A0AAJ1ED34"/>